<evidence type="ECO:0000256" key="4">
    <source>
        <dbReference type="ARBA" id="ARBA00023163"/>
    </source>
</evidence>
<keyword evidence="3" id="KW-0805">Transcription regulation</keyword>
<feature type="domain" description="Response regulatory" evidence="6">
    <location>
        <begin position="10"/>
        <end position="124"/>
    </location>
</feature>
<dbReference type="AlphaFoldDB" id="A0A3B1AKG1"/>
<dbReference type="InterPro" id="IPR011006">
    <property type="entry name" value="CheY-like_superfamily"/>
</dbReference>
<feature type="domain" description="Sigma-54 factor interaction" evidence="5">
    <location>
        <begin position="149"/>
        <end position="378"/>
    </location>
</feature>
<dbReference type="PROSITE" id="PS50045">
    <property type="entry name" value="SIGMA54_INTERACT_4"/>
    <property type="match status" value="1"/>
</dbReference>
<evidence type="ECO:0000256" key="3">
    <source>
        <dbReference type="ARBA" id="ARBA00023015"/>
    </source>
</evidence>
<dbReference type="InterPro" id="IPR025943">
    <property type="entry name" value="Sigma_54_int_dom_ATP-bd_2"/>
</dbReference>
<dbReference type="InterPro" id="IPR009057">
    <property type="entry name" value="Homeodomain-like_sf"/>
</dbReference>
<dbReference type="SMART" id="SM00448">
    <property type="entry name" value="REC"/>
    <property type="match status" value="1"/>
</dbReference>
<evidence type="ECO:0000259" key="5">
    <source>
        <dbReference type="PROSITE" id="PS50045"/>
    </source>
</evidence>
<dbReference type="Pfam" id="PF00072">
    <property type="entry name" value="Response_reg"/>
    <property type="match status" value="1"/>
</dbReference>
<evidence type="ECO:0000259" key="6">
    <source>
        <dbReference type="PROSITE" id="PS50110"/>
    </source>
</evidence>
<dbReference type="PRINTS" id="PR01590">
    <property type="entry name" value="HTHFIS"/>
</dbReference>
<dbReference type="Gene3D" id="3.40.50.300">
    <property type="entry name" value="P-loop containing nucleotide triphosphate hydrolases"/>
    <property type="match status" value="1"/>
</dbReference>
<dbReference type="Gene3D" id="1.10.8.60">
    <property type="match status" value="1"/>
</dbReference>
<dbReference type="InterPro" id="IPR027417">
    <property type="entry name" value="P-loop_NTPase"/>
</dbReference>
<dbReference type="PROSITE" id="PS50110">
    <property type="entry name" value="RESPONSE_REGULATORY"/>
    <property type="match status" value="1"/>
</dbReference>
<protein>
    <submittedName>
        <fullName evidence="7">Response regulator of zinc sigma-54-dependent two-component system</fullName>
    </submittedName>
</protein>
<keyword evidence="4" id="KW-0804">Transcription</keyword>
<dbReference type="Gene3D" id="3.40.50.2300">
    <property type="match status" value="1"/>
</dbReference>
<dbReference type="SUPFAM" id="SSF52172">
    <property type="entry name" value="CheY-like"/>
    <property type="match status" value="1"/>
</dbReference>
<evidence type="ECO:0000256" key="1">
    <source>
        <dbReference type="ARBA" id="ARBA00022741"/>
    </source>
</evidence>
<dbReference type="Pfam" id="PF02954">
    <property type="entry name" value="HTH_8"/>
    <property type="match status" value="1"/>
</dbReference>
<dbReference type="SUPFAM" id="SSF46689">
    <property type="entry name" value="Homeodomain-like"/>
    <property type="match status" value="1"/>
</dbReference>
<dbReference type="FunFam" id="3.40.50.300:FF:000006">
    <property type="entry name" value="DNA-binding transcriptional regulator NtrC"/>
    <property type="match status" value="1"/>
</dbReference>
<organism evidence="7">
    <name type="scientific">hydrothermal vent metagenome</name>
    <dbReference type="NCBI Taxonomy" id="652676"/>
    <lineage>
        <taxon>unclassified sequences</taxon>
        <taxon>metagenomes</taxon>
        <taxon>ecological metagenomes</taxon>
    </lineage>
</organism>
<dbReference type="SMART" id="SM00382">
    <property type="entry name" value="AAA"/>
    <property type="match status" value="1"/>
</dbReference>
<evidence type="ECO:0000256" key="2">
    <source>
        <dbReference type="ARBA" id="ARBA00022840"/>
    </source>
</evidence>
<dbReference type="PANTHER" id="PTHR32071:SF119">
    <property type="entry name" value="SIGMA L-DEPENDENT TRANSCRIPTIONAL REGULATOR YPLP-RELATED"/>
    <property type="match status" value="1"/>
</dbReference>
<dbReference type="PANTHER" id="PTHR32071">
    <property type="entry name" value="TRANSCRIPTIONAL REGULATORY PROTEIN"/>
    <property type="match status" value="1"/>
</dbReference>
<dbReference type="InterPro" id="IPR002197">
    <property type="entry name" value="HTH_Fis"/>
</dbReference>
<dbReference type="GO" id="GO:0000160">
    <property type="term" value="P:phosphorelay signal transduction system"/>
    <property type="evidence" value="ECO:0007669"/>
    <property type="project" value="InterPro"/>
</dbReference>
<dbReference type="GO" id="GO:0006355">
    <property type="term" value="P:regulation of DNA-templated transcription"/>
    <property type="evidence" value="ECO:0007669"/>
    <property type="project" value="InterPro"/>
</dbReference>
<dbReference type="Pfam" id="PF25601">
    <property type="entry name" value="AAA_lid_14"/>
    <property type="match status" value="1"/>
</dbReference>
<dbReference type="CDD" id="cd00009">
    <property type="entry name" value="AAA"/>
    <property type="match status" value="1"/>
</dbReference>
<dbReference type="InterPro" id="IPR001789">
    <property type="entry name" value="Sig_transdc_resp-reg_receiver"/>
</dbReference>
<dbReference type="Pfam" id="PF00158">
    <property type="entry name" value="Sigma54_activat"/>
    <property type="match status" value="1"/>
</dbReference>
<dbReference type="InterPro" id="IPR003593">
    <property type="entry name" value="AAA+_ATPase"/>
</dbReference>
<dbReference type="InterPro" id="IPR002078">
    <property type="entry name" value="Sigma_54_int"/>
</dbReference>
<evidence type="ECO:0000313" key="7">
    <source>
        <dbReference type="EMBL" id="VAW94354.1"/>
    </source>
</evidence>
<dbReference type="InterPro" id="IPR058031">
    <property type="entry name" value="AAA_lid_NorR"/>
</dbReference>
<gene>
    <name evidence="7" type="ORF">MNBD_GAMMA21-768</name>
</gene>
<accession>A0A3B1AKG1</accession>
<keyword evidence="2" id="KW-0067">ATP-binding</keyword>
<proteinExistence type="predicted"/>
<reference evidence="7" key="1">
    <citation type="submission" date="2018-06" db="EMBL/GenBank/DDBJ databases">
        <authorList>
            <person name="Zhirakovskaya E."/>
        </authorList>
    </citation>
    <scope>NUCLEOTIDE SEQUENCE</scope>
</reference>
<dbReference type="EMBL" id="UOFR01000026">
    <property type="protein sequence ID" value="VAW94354.1"/>
    <property type="molecule type" value="Genomic_DNA"/>
</dbReference>
<dbReference type="PROSITE" id="PS00676">
    <property type="entry name" value="SIGMA54_INTERACT_2"/>
    <property type="match status" value="1"/>
</dbReference>
<dbReference type="GO" id="GO:0005524">
    <property type="term" value="F:ATP binding"/>
    <property type="evidence" value="ECO:0007669"/>
    <property type="project" value="UniProtKB-KW"/>
</dbReference>
<dbReference type="Gene3D" id="1.10.10.60">
    <property type="entry name" value="Homeodomain-like"/>
    <property type="match status" value="1"/>
</dbReference>
<sequence length="459" mass="52394">MSSKSSNSTRIMFIDDDAVTCRVMKRNCDNANYNCIVFQEGAACLDEFRKNGADIVITDLRMPGMNGFELLSELRSIDQDVPVVVMTGYSSVENAVEAMKRGANDFIKKPFDFEELRIMLERTIKSRHLRTENKLLKRRIGQKRNRFGMIGDTPVMRTLFTTIEKIAEVSCSAILTGESGTGKELVARALHDFSPRHDKPFVAIDCGALSDTLLESELFGHEKGAFTGATQRKYGLMEQADGGTLFLDEICNISDKMQMKLMRAIEDRRIIRVGGTTPISVDVRVVAASNQDLENMVEDGNLRHDFYHRLNVVTIRVPSLNERREDVPALVDHYLKEFNERYQRNVKGYDSTSLQRMCEADWKGNVRELRNTVERCVILADGPTLFWEDSNPIMSEEELLAAQFSEKEFVSLLELEQEYIQHVLKCCRGKKTQAAKVLGIDKTTLWRKLRRYENELETV</sequence>
<keyword evidence="1" id="KW-0547">Nucleotide-binding</keyword>
<name>A0A3B1AKG1_9ZZZZ</name>
<dbReference type="GO" id="GO:0043565">
    <property type="term" value="F:sequence-specific DNA binding"/>
    <property type="evidence" value="ECO:0007669"/>
    <property type="project" value="InterPro"/>
</dbReference>
<dbReference type="SUPFAM" id="SSF52540">
    <property type="entry name" value="P-loop containing nucleoside triphosphate hydrolases"/>
    <property type="match status" value="1"/>
</dbReference>